<proteinExistence type="predicted"/>
<dbReference type="STRING" id="295068.MAQ5080_02874"/>
<sequence length="233" mass="24630">MKVNKFSLLFIAGAVVVAAGLMAVQKKVVVPSGEAMQASAGGGHQGHAMPSSASANDSPSTTAYRAVNDQMHAGMGAQFTGNADVDFMRGMIPHHQGAIDMAKVALQYGKDPEVHKLAQEVITVQEGEIAMMNKWLGDNGQQAAAGSSGDASTAAYRAGNDRMHADMMIDFSGDADVDFMRGMIPHHQGAIDMAKVALQYGKNPEVRKLAQEVISAQEGEIAMMKSWLVARGK</sequence>
<reference evidence="3 4" key="1">
    <citation type="submission" date="2016-06" db="EMBL/GenBank/DDBJ databases">
        <authorList>
            <person name="Kjaerup R.B."/>
            <person name="Dalgaard T.S."/>
            <person name="Juul-Madsen H.R."/>
        </authorList>
    </citation>
    <scope>NUCLEOTIDE SEQUENCE [LARGE SCALE GENOMIC DNA]</scope>
    <source>
        <strain evidence="3 4">CECT 5080</strain>
    </source>
</reference>
<keyword evidence="4" id="KW-1185">Reference proteome</keyword>
<dbReference type="Proteomes" id="UP000092627">
    <property type="component" value="Unassembled WGS sequence"/>
</dbReference>
<dbReference type="OrthoDB" id="8603558at2"/>
<dbReference type="Pfam" id="PF03713">
    <property type="entry name" value="DUF305"/>
    <property type="match status" value="1"/>
</dbReference>
<feature type="compositionally biased region" description="Polar residues" evidence="1">
    <location>
        <begin position="51"/>
        <end position="61"/>
    </location>
</feature>
<dbReference type="InterPro" id="IPR005183">
    <property type="entry name" value="DUF305_CopM-like"/>
</dbReference>
<dbReference type="PANTHER" id="PTHR36933">
    <property type="entry name" value="SLL0788 PROTEIN"/>
    <property type="match status" value="1"/>
</dbReference>
<dbReference type="EMBL" id="FLOC01000018">
    <property type="protein sequence ID" value="SBS34436.1"/>
    <property type="molecule type" value="Genomic_DNA"/>
</dbReference>
<accession>A0A1A8TMS9</accession>
<gene>
    <name evidence="3" type="ORF">MAQ5080_02874</name>
</gene>
<dbReference type="RefSeq" id="WP_003821133.1">
    <property type="nucleotide sequence ID" value="NZ_FLOC01000018.1"/>
</dbReference>
<dbReference type="PANTHER" id="PTHR36933:SF1">
    <property type="entry name" value="SLL0788 PROTEIN"/>
    <property type="match status" value="1"/>
</dbReference>
<organism evidence="3 4">
    <name type="scientific">Marinomonas aquimarina</name>
    <dbReference type="NCBI Taxonomy" id="295068"/>
    <lineage>
        <taxon>Bacteria</taxon>
        <taxon>Pseudomonadati</taxon>
        <taxon>Pseudomonadota</taxon>
        <taxon>Gammaproteobacteria</taxon>
        <taxon>Oceanospirillales</taxon>
        <taxon>Oceanospirillaceae</taxon>
        <taxon>Marinomonas</taxon>
    </lineage>
</organism>
<evidence type="ECO:0000259" key="2">
    <source>
        <dbReference type="Pfam" id="PF03713"/>
    </source>
</evidence>
<protein>
    <recommendedName>
        <fullName evidence="2">DUF305 domain-containing protein</fullName>
    </recommendedName>
</protein>
<evidence type="ECO:0000256" key="1">
    <source>
        <dbReference type="SAM" id="MobiDB-lite"/>
    </source>
</evidence>
<evidence type="ECO:0000313" key="3">
    <source>
        <dbReference type="EMBL" id="SBS34436.1"/>
    </source>
</evidence>
<evidence type="ECO:0000313" key="4">
    <source>
        <dbReference type="Proteomes" id="UP000092627"/>
    </source>
</evidence>
<name>A0A1A8TMS9_9GAMM</name>
<dbReference type="InterPro" id="IPR012347">
    <property type="entry name" value="Ferritin-like"/>
</dbReference>
<dbReference type="GeneID" id="92659847"/>
<feature type="domain" description="DUF305" evidence="2">
    <location>
        <begin position="84"/>
        <end position="228"/>
    </location>
</feature>
<dbReference type="AlphaFoldDB" id="A0A1A8TMS9"/>
<dbReference type="Gene3D" id="1.20.1260.10">
    <property type="match status" value="1"/>
</dbReference>
<feature type="region of interest" description="Disordered" evidence="1">
    <location>
        <begin position="36"/>
        <end position="61"/>
    </location>
</feature>